<dbReference type="CDD" id="cd02042">
    <property type="entry name" value="ParAB_family"/>
    <property type="match status" value="1"/>
</dbReference>
<keyword evidence="2" id="KW-0614">Plasmid</keyword>
<dbReference type="InterPro" id="IPR025669">
    <property type="entry name" value="AAA_dom"/>
</dbReference>
<evidence type="ECO:0000313" key="3">
    <source>
        <dbReference type="Proteomes" id="UP000005212"/>
    </source>
</evidence>
<dbReference type="EMBL" id="CP003465">
    <property type="protein sequence ID" value="AFI32244.1"/>
    <property type="molecule type" value="Genomic_DNA"/>
</dbReference>
<organism evidence="2 3">
    <name type="scientific">Borrelia crocidurae (strain Achema)</name>
    <dbReference type="NCBI Taxonomy" id="1155096"/>
    <lineage>
        <taxon>Bacteria</taxon>
        <taxon>Pseudomonadati</taxon>
        <taxon>Spirochaetota</taxon>
        <taxon>Spirochaetia</taxon>
        <taxon>Spirochaetales</taxon>
        <taxon>Borreliaceae</taxon>
        <taxon>Borrelia</taxon>
    </lineage>
</organism>
<gene>
    <name evidence="2" type="ordered locus">Q7M_1418</name>
</gene>
<dbReference type="Pfam" id="PF13614">
    <property type="entry name" value="AAA_31"/>
    <property type="match status" value="1"/>
</dbReference>
<reference evidence="2 3" key="1">
    <citation type="journal article" date="2012" name="J. Bacteriol.">
        <title>Complete Genome Sequence of Borrelia crocidurae.</title>
        <authorList>
            <person name="Elbir H."/>
            <person name="Gimenez G."/>
            <person name="Robert C."/>
            <person name="Bergstrom S."/>
            <person name="Cutler S."/>
            <person name="Raoult D."/>
            <person name="Drancourt M."/>
        </authorList>
    </citation>
    <scope>NUCLEOTIDE SEQUENCE [LARGE SCALE GENOMIC DNA]</scope>
    <source>
        <strain evidence="2 3">Achema</strain>
        <plasmid evidence="3">unnamed39</plasmid>
    </source>
</reference>
<geneLocation type="plasmid" evidence="3">
    <name>unnamed39</name>
</geneLocation>
<evidence type="ECO:0000259" key="1">
    <source>
        <dbReference type="Pfam" id="PF13614"/>
    </source>
</evidence>
<proteinExistence type="predicted"/>
<accession>I0FFI8</accession>
<dbReference type="PATRIC" id="fig|1155096.3.peg.1471"/>
<feature type="domain" description="AAA" evidence="1">
    <location>
        <begin position="7"/>
        <end position="184"/>
    </location>
</feature>
<dbReference type="AlphaFoldDB" id="I0FFI8"/>
<evidence type="ECO:0000313" key="2">
    <source>
        <dbReference type="EMBL" id="AFI32244.1"/>
    </source>
</evidence>
<dbReference type="SUPFAM" id="SSF52540">
    <property type="entry name" value="P-loop containing nucleoside triphosphate hydrolases"/>
    <property type="match status" value="1"/>
</dbReference>
<dbReference type="InterPro" id="IPR027417">
    <property type="entry name" value="P-loop_NTPase"/>
</dbReference>
<dbReference type="KEGG" id="bcw:Q7M_1418"/>
<reference evidence="3" key="2">
    <citation type="submission" date="2012-03" db="EMBL/GenBank/DDBJ databases">
        <title>Complete genome sequence of Borrelia crocidurae.</title>
        <authorList>
            <person name="Elbir H."/>
            <person name="Gimenez G."/>
            <person name="Robert C."/>
            <person name="Raoult D."/>
            <person name="Drancourt M."/>
        </authorList>
    </citation>
    <scope>NUCLEOTIDE SEQUENCE [LARGE SCALE GENOMIC DNA]</scope>
    <source>
        <strain evidence="3">Achema</strain>
        <plasmid evidence="3">unnamed39</plasmid>
    </source>
</reference>
<dbReference type="PANTHER" id="PTHR13696">
    <property type="entry name" value="P-LOOP CONTAINING NUCLEOSIDE TRIPHOSPHATE HYDROLASE"/>
    <property type="match status" value="1"/>
</dbReference>
<dbReference type="Gene3D" id="3.40.50.300">
    <property type="entry name" value="P-loop containing nucleotide triphosphate hydrolases"/>
    <property type="match status" value="1"/>
</dbReference>
<protein>
    <submittedName>
        <fullName evidence="2">BBR33-like protein</fullName>
    </submittedName>
</protein>
<dbReference type="Proteomes" id="UP000005212">
    <property type="component" value="Plasmid unnamed39"/>
</dbReference>
<sequence length="255" mass="29910">MNQKKTEIITISNIKGGVGKSVLTIIFSYILKDIGKKVLIVDLDPQNSLTSYFIKSIKNLEVNNIYEFLKENVDLNFDKYLNRINDNICLIPSHPNLHLFNQQVDSYKVLSLKHRLKRFLPKYDFDYILIDTPPNLDSLLDNALHITDKLVVPIQVERFSVESLSILMKYISKISMYIDKDIDISIVENQFIKNRNTFKDIENVIQEKYGYLIKGKIHFTNKIKVFTNNLQEPSYKEIYYRECMDCLSNILKIKI</sequence>
<dbReference type="PANTHER" id="PTHR13696:SF99">
    <property type="entry name" value="COBYRINIC ACID AC-DIAMIDE SYNTHASE"/>
    <property type="match status" value="1"/>
</dbReference>
<dbReference type="InterPro" id="IPR050678">
    <property type="entry name" value="DNA_Partitioning_ATPase"/>
</dbReference>
<name>I0FFI8_BORCA</name>
<dbReference type="HOGENOM" id="CLU_037612_6_1_12"/>
<dbReference type="RefSeq" id="WP_014696800.1">
    <property type="nucleotide sequence ID" value="NC_017822.1"/>
</dbReference>